<evidence type="ECO:0000313" key="1">
    <source>
        <dbReference type="EMBL" id="GKT13813.1"/>
    </source>
</evidence>
<keyword evidence="2" id="KW-1185">Reference proteome</keyword>
<name>A0ABQ5JSB6_9EUKA</name>
<reference evidence="1" key="1">
    <citation type="submission" date="2022-03" db="EMBL/GenBank/DDBJ databases">
        <title>Draft genome sequence of Aduncisulcus paluster, a free-living microaerophilic Fornicata.</title>
        <authorList>
            <person name="Yuyama I."/>
            <person name="Kume K."/>
            <person name="Tamura T."/>
            <person name="Inagaki Y."/>
            <person name="Hashimoto T."/>
        </authorList>
    </citation>
    <scope>NUCLEOTIDE SEQUENCE</scope>
    <source>
        <strain evidence="1">NY0171</strain>
    </source>
</reference>
<dbReference type="Proteomes" id="UP001057375">
    <property type="component" value="Unassembled WGS sequence"/>
</dbReference>
<proteinExistence type="predicted"/>
<comment type="caution">
    <text evidence="1">The sequence shown here is derived from an EMBL/GenBank/DDBJ whole genome shotgun (WGS) entry which is preliminary data.</text>
</comment>
<organism evidence="1 2">
    <name type="scientific">Aduncisulcus paluster</name>
    <dbReference type="NCBI Taxonomy" id="2918883"/>
    <lineage>
        <taxon>Eukaryota</taxon>
        <taxon>Metamonada</taxon>
        <taxon>Carpediemonas-like organisms</taxon>
        <taxon>Aduncisulcus</taxon>
    </lineage>
</organism>
<sequence>MTIWSLPRSYRKKRQTRPFIAQLVCQHCVVTSSTSSSAPTVFIPSIAALSSAVSAVSLHETLALDDTPNFT</sequence>
<dbReference type="EMBL" id="BQXS01011542">
    <property type="protein sequence ID" value="GKT13813.1"/>
    <property type="molecule type" value="Genomic_DNA"/>
</dbReference>
<gene>
    <name evidence="1" type="ORF">ADUPG1_010342</name>
</gene>
<accession>A0ABQ5JSB6</accession>
<feature type="non-terminal residue" evidence="1">
    <location>
        <position position="71"/>
    </location>
</feature>
<protein>
    <submittedName>
        <fullName evidence="1">Uncharacterized protein</fullName>
    </submittedName>
</protein>
<evidence type="ECO:0000313" key="2">
    <source>
        <dbReference type="Proteomes" id="UP001057375"/>
    </source>
</evidence>